<accession>A0A0N5CUW2</accession>
<keyword evidence="2" id="KW-1133">Transmembrane helix</keyword>
<dbReference type="WBParaSite" id="TCLT_0000407101-mRNA-1">
    <property type="protein sequence ID" value="TCLT_0000407101-mRNA-1"/>
    <property type="gene ID" value="TCLT_0000407101"/>
</dbReference>
<organism evidence="5">
    <name type="scientific">Thelazia callipaeda</name>
    <name type="common">Oriental eyeworm</name>
    <name type="synonym">Parasitic nematode</name>
    <dbReference type="NCBI Taxonomy" id="103827"/>
    <lineage>
        <taxon>Eukaryota</taxon>
        <taxon>Metazoa</taxon>
        <taxon>Ecdysozoa</taxon>
        <taxon>Nematoda</taxon>
        <taxon>Chromadorea</taxon>
        <taxon>Rhabditida</taxon>
        <taxon>Spirurina</taxon>
        <taxon>Spiruromorpha</taxon>
        <taxon>Thelazioidea</taxon>
        <taxon>Thelaziidae</taxon>
        <taxon>Thelazia</taxon>
    </lineage>
</organism>
<dbReference type="OMA" id="YCRPCCA"/>
<evidence type="ECO:0000313" key="4">
    <source>
        <dbReference type="Proteomes" id="UP000276776"/>
    </source>
</evidence>
<dbReference type="STRING" id="103827.A0A0N5CUW2"/>
<evidence type="ECO:0000313" key="5">
    <source>
        <dbReference type="WBParaSite" id="TCLT_0000407101-mRNA-1"/>
    </source>
</evidence>
<name>A0A0N5CUW2_THECL</name>
<dbReference type="PANTHER" id="PTHR45756">
    <property type="entry name" value="PALMITOYLTRANSFERASE"/>
    <property type="match status" value="1"/>
</dbReference>
<sequence length="308" mass="33746">MQNLIAVRSTRIVLFHSKITYPVNPTDSSINSSLPSAPNCHPECNGCSESRSAVSCFSCKHLTQSLRNRAGFKCVKRCDEGYFLEGDKCRACSPNCKSCIKAEQCETCPGVQLLIDVNHYGHLDHGQCVDECPQGLEPDYTISVQARCVLKKNKCLIGYYEAINLVCTPCDNACRACHGPGPLQCDSCADNFSNKSVGYCRPCCAANDDPMLHHCEDCTAISLHENKIEQVGSSVFTVLCFAIIFVLIFVLITALIMKIINENFLNRDGRNIDYVPLPAEQQVDSSTDATDSDSDDECSNDGCDGLII</sequence>
<dbReference type="PANTHER" id="PTHR45756:SF1">
    <property type="entry name" value="PROTEIN KINASE DOMAIN CONTAINING PROTEIN"/>
    <property type="match status" value="1"/>
</dbReference>
<evidence type="ECO:0000256" key="2">
    <source>
        <dbReference type="SAM" id="Phobius"/>
    </source>
</evidence>
<dbReference type="SMART" id="SM00261">
    <property type="entry name" value="FU"/>
    <property type="match status" value="3"/>
</dbReference>
<evidence type="ECO:0000313" key="3">
    <source>
        <dbReference type="EMBL" id="VDN01114.1"/>
    </source>
</evidence>
<dbReference type="InterPro" id="IPR053215">
    <property type="entry name" value="TKL_Ser/Thr_kinase"/>
</dbReference>
<feature type="compositionally biased region" description="Acidic residues" evidence="1">
    <location>
        <begin position="290"/>
        <end position="299"/>
    </location>
</feature>
<protein>
    <submittedName>
        <fullName evidence="5">Furin-like_2 domain-containing protein</fullName>
    </submittedName>
</protein>
<dbReference type="InterPro" id="IPR009030">
    <property type="entry name" value="Growth_fac_rcpt_cys_sf"/>
</dbReference>
<gene>
    <name evidence="3" type="ORF">TCLT_LOCUS4060</name>
</gene>
<dbReference type="OrthoDB" id="300641at2759"/>
<feature type="region of interest" description="Disordered" evidence="1">
    <location>
        <begin position="283"/>
        <end position="304"/>
    </location>
</feature>
<dbReference type="Gene3D" id="2.10.220.10">
    <property type="entry name" value="Hormone Receptor, Insulin-like Growth Factor Receptor 1, Chain A, domain 2"/>
    <property type="match status" value="2"/>
</dbReference>
<keyword evidence="2" id="KW-0812">Transmembrane</keyword>
<keyword evidence="4" id="KW-1185">Reference proteome</keyword>
<keyword evidence="2" id="KW-0472">Membrane</keyword>
<dbReference type="Proteomes" id="UP000276776">
    <property type="component" value="Unassembled WGS sequence"/>
</dbReference>
<dbReference type="EMBL" id="UYYF01004274">
    <property type="protein sequence ID" value="VDN01114.1"/>
    <property type="molecule type" value="Genomic_DNA"/>
</dbReference>
<dbReference type="AlphaFoldDB" id="A0A0N5CUW2"/>
<reference evidence="5" key="1">
    <citation type="submission" date="2017-02" db="UniProtKB">
        <authorList>
            <consortium name="WormBaseParasite"/>
        </authorList>
    </citation>
    <scope>IDENTIFICATION</scope>
</reference>
<dbReference type="SUPFAM" id="SSF57184">
    <property type="entry name" value="Growth factor receptor domain"/>
    <property type="match status" value="1"/>
</dbReference>
<evidence type="ECO:0000256" key="1">
    <source>
        <dbReference type="SAM" id="MobiDB-lite"/>
    </source>
</evidence>
<reference evidence="3 4" key="2">
    <citation type="submission" date="2018-11" db="EMBL/GenBank/DDBJ databases">
        <authorList>
            <consortium name="Pathogen Informatics"/>
        </authorList>
    </citation>
    <scope>NUCLEOTIDE SEQUENCE [LARGE SCALE GENOMIC DNA]</scope>
</reference>
<proteinExistence type="predicted"/>
<feature type="transmembrane region" description="Helical" evidence="2">
    <location>
        <begin position="235"/>
        <end position="257"/>
    </location>
</feature>
<dbReference type="CDD" id="cd00064">
    <property type="entry name" value="FU"/>
    <property type="match status" value="1"/>
</dbReference>
<dbReference type="InterPro" id="IPR006212">
    <property type="entry name" value="Furin_repeat"/>
</dbReference>